<keyword evidence="3" id="KW-1185">Reference proteome</keyword>
<feature type="domain" description="DUF3131" evidence="1">
    <location>
        <begin position="465"/>
        <end position="825"/>
    </location>
</feature>
<proteinExistence type="predicted"/>
<evidence type="ECO:0000259" key="1">
    <source>
        <dbReference type="Pfam" id="PF11329"/>
    </source>
</evidence>
<dbReference type="Proteomes" id="UP000198922">
    <property type="component" value="Unassembled WGS sequence"/>
</dbReference>
<dbReference type="Gene3D" id="1.50.10.140">
    <property type="match status" value="1"/>
</dbReference>
<dbReference type="Pfam" id="PF11329">
    <property type="entry name" value="DUF3131"/>
    <property type="match status" value="1"/>
</dbReference>
<accession>A0A1G7IHT6</accession>
<dbReference type="EMBL" id="FNAT01000007">
    <property type="protein sequence ID" value="SDF12148.1"/>
    <property type="molecule type" value="Genomic_DNA"/>
</dbReference>
<name>A0A1G7IHT6_9RHOB</name>
<sequence>MIGRRDLLKGAGVVLAGFGPRPGWAIPAAMPSYTVLRDIAAGTSPEALRAVLSAFERHGLPVTCLVTLDAPEHGVLTADSPVAEVLADMTRTAPGLIEIAPHISELATLSSYFQARRAAEAVARLKGLLGGAENEARLTSIACDSPALAQSPQGLRGAGLRTVLLLAERSRTVRSERWPDGTVRFLGGERIDLGEARSLYWQIPAEQSQALWTLSMTDLDRQSPAQLAAEAAVFASQALAAELHRGLSHLTLSEAQLRDDFGYRRDFVLHLLTNSETSEAFLTLGKQLSAAGIPHGYSLKRDRGEGTVIAELEVDPSIAPARVGRVERLTEGRSRTSRTIELRAGPSGFRGLSEDNRLVLPATTLTRPEQVFELEHLAHDLEDTVLVVDTDGLEHEAHRTVLLRSLQKLGDRPGLHLASMPEAVARMLPQSPYIGHHRRTEHYSAAIRQPAGEIAPEERAALLEDARRAWRYFERWTHPATGLCPATAYDGPAGRRLHEAVTMWDVGSHINALIASHDLGLIGRAEFRARSGRILPQIVGRRFKGRLLPQGWIRTDRARWGTKDFDACDAGRLLAALYALENHPSAGARPMEIVRGYDLGDIIQAGEIQNVTDGLFHSSYRSHCAHYAAQAFRVWGFDARSPYEVLTGRSRADGQMALLEVSGLIGPLGAEPLLLEAIELGMSPESAYLADVLFGAQLEEYETTGRLKCVSECPIDRAPWFLYSGLQLDAEDRRWATDTVSGHARHRSQEFGAANAVISSKAAYLWAAWRPHPYSQALIDHVRANARQDVGFSPGIYEADDRAMPNYSDINTNAIILQSIAYRLTAANK</sequence>
<dbReference type="InterPro" id="IPR021478">
    <property type="entry name" value="DUF3131"/>
</dbReference>
<organism evidence="2 3">
    <name type="scientific">Limimaricola pyoseonensis</name>
    <dbReference type="NCBI Taxonomy" id="521013"/>
    <lineage>
        <taxon>Bacteria</taxon>
        <taxon>Pseudomonadati</taxon>
        <taxon>Pseudomonadota</taxon>
        <taxon>Alphaproteobacteria</taxon>
        <taxon>Rhodobacterales</taxon>
        <taxon>Paracoccaceae</taxon>
        <taxon>Limimaricola</taxon>
    </lineage>
</organism>
<dbReference type="RefSeq" id="WP_131802663.1">
    <property type="nucleotide sequence ID" value="NZ_FNAT01000007.1"/>
</dbReference>
<evidence type="ECO:0000313" key="3">
    <source>
        <dbReference type="Proteomes" id="UP000198922"/>
    </source>
</evidence>
<reference evidence="3" key="1">
    <citation type="submission" date="2016-10" db="EMBL/GenBank/DDBJ databases">
        <authorList>
            <person name="Varghese N."/>
            <person name="Submissions S."/>
        </authorList>
    </citation>
    <scope>NUCLEOTIDE SEQUENCE [LARGE SCALE GENOMIC DNA]</scope>
    <source>
        <strain evidence="3">DSM 21424</strain>
    </source>
</reference>
<evidence type="ECO:0000313" key="2">
    <source>
        <dbReference type="EMBL" id="SDF12148.1"/>
    </source>
</evidence>
<gene>
    <name evidence="2" type="ORF">SAMN04488567_3470</name>
</gene>
<dbReference type="AlphaFoldDB" id="A0A1G7IHT6"/>
<dbReference type="STRING" id="521013.SAMN04488567_3470"/>
<dbReference type="OrthoDB" id="7840036at2"/>
<protein>
    <recommendedName>
        <fullName evidence="1">DUF3131 domain-containing protein</fullName>
    </recommendedName>
</protein>